<accession>A0AAP0F6Q9</accession>
<name>A0AAP0F6Q9_9MAGN</name>
<feature type="compositionally biased region" description="Basic residues" evidence="1">
    <location>
        <begin position="52"/>
        <end position="64"/>
    </location>
</feature>
<dbReference type="AlphaFoldDB" id="A0AAP0F6Q9"/>
<dbReference type="Proteomes" id="UP001419268">
    <property type="component" value="Unassembled WGS sequence"/>
</dbReference>
<sequence length="74" mass="8205">MTAVDDSGKAARADGSRDAKDSTPTRTNQRQGRERLASHGKISDSGAVNGVARRRLLTMKRKRGKERERERLLA</sequence>
<dbReference type="EMBL" id="JBBNAG010000009">
    <property type="protein sequence ID" value="KAK9104975.1"/>
    <property type="molecule type" value="Genomic_DNA"/>
</dbReference>
<evidence type="ECO:0000313" key="2">
    <source>
        <dbReference type="EMBL" id="KAK9104975.1"/>
    </source>
</evidence>
<protein>
    <submittedName>
        <fullName evidence="2">Uncharacterized protein</fullName>
    </submittedName>
</protein>
<proteinExistence type="predicted"/>
<evidence type="ECO:0000313" key="3">
    <source>
        <dbReference type="Proteomes" id="UP001419268"/>
    </source>
</evidence>
<feature type="compositionally biased region" description="Basic and acidic residues" evidence="1">
    <location>
        <begin position="65"/>
        <end position="74"/>
    </location>
</feature>
<evidence type="ECO:0000256" key="1">
    <source>
        <dbReference type="SAM" id="MobiDB-lite"/>
    </source>
</evidence>
<reference evidence="2 3" key="1">
    <citation type="submission" date="2024-01" db="EMBL/GenBank/DDBJ databases">
        <title>Genome assemblies of Stephania.</title>
        <authorList>
            <person name="Yang L."/>
        </authorList>
    </citation>
    <scope>NUCLEOTIDE SEQUENCE [LARGE SCALE GENOMIC DNA]</scope>
    <source>
        <strain evidence="2">JXDWG</strain>
        <tissue evidence="2">Leaf</tissue>
    </source>
</reference>
<feature type="compositionally biased region" description="Basic and acidic residues" evidence="1">
    <location>
        <begin position="1"/>
        <end position="23"/>
    </location>
</feature>
<keyword evidence="3" id="KW-1185">Reference proteome</keyword>
<organism evidence="2 3">
    <name type="scientific">Stephania cephalantha</name>
    <dbReference type="NCBI Taxonomy" id="152367"/>
    <lineage>
        <taxon>Eukaryota</taxon>
        <taxon>Viridiplantae</taxon>
        <taxon>Streptophyta</taxon>
        <taxon>Embryophyta</taxon>
        <taxon>Tracheophyta</taxon>
        <taxon>Spermatophyta</taxon>
        <taxon>Magnoliopsida</taxon>
        <taxon>Ranunculales</taxon>
        <taxon>Menispermaceae</taxon>
        <taxon>Menispermoideae</taxon>
        <taxon>Cissampelideae</taxon>
        <taxon>Stephania</taxon>
    </lineage>
</organism>
<feature type="region of interest" description="Disordered" evidence="1">
    <location>
        <begin position="1"/>
        <end position="74"/>
    </location>
</feature>
<comment type="caution">
    <text evidence="2">The sequence shown here is derived from an EMBL/GenBank/DDBJ whole genome shotgun (WGS) entry which is preliminary data.</text>
</comment>
<gene>
    <name evidence="2" type="ORF">Scep_021819</name>
</gene>